<proteinExistence type="predicted"/>
<gene>
    <name evidence="3" type="ORF">A5893_10230</name>
</gene>
<keyword evidence="3" id="KW-0378">Hydrolase</keyword>
<dbReference type="PANTHER" id="PTHR43283:SF7">
    <property type="entry name" value="BETA-LACTAMASE-RELATED DOMAIN-CONTAINING PROTEIN"/>
    <property type="match status" value="1"/>
</dbReference>
<keyword evidence="1" id="KW-0732">Signal</keyword>
<dbReference type="EMBL" id="LWHJ01000028">
    <property type="protein sequence ID" value="OAQ39046.1"/>
    <property type="molecule type" value="Genomic_DNA"/>
</dbReference>
<dbReference type="Pfam" id="PF00144">
    <property type="entry name" value="Beta-lactamase"/>
    <property type="match status" value="1"/>
</dbReference>
<sequence length="364" mass="40897">MRKILLLSISAFVLCALSACKKNKTEVTTSASTEIYFPSSNNKDWQTISPNSLGWDNSQLEQLYPYLTSKNTKAFIILKDGKIVVEKYFGTFTADSSWYWASAGKTLTAFMVGIAQKEGILNINNKTSDYLGNGWTNAPLAKENLITVRNQLTMTTGLDESQPIKDCTLPYCLNYKVDAGTRWYYFNSGYTLLDAVIEKASGTDYNTFCKTRLKDKIGMTGLWIKKQDSNNVFYSNAKSMARFGLLLLNKGVWDDTPILNDQDFYKSQINSSQNLNPAYGFLTWLNGKSKYILPGTPISYDGVLIPNAPLDMFSALGKDDQKIYVVPSQNLVIIRMGESAGDPYDTVSRFDNELWAQIKKVIKF</sequence>
<evidence type="ECO:0000313" key="3">
    <source>
        <dbReference type="EMBL" id="OAQ39046.1"/>
    </source>
</evidence>
<name>A0A179DDD7_9SPHI</name>
<comment type="caution">
    <text evidence="3">The sequence shown here is derived from an EMBL/GenBank/DDBJ whole genome shotgun (WGS) entry which is preliminary data.</text>
</comment>
<evidence type="ECO:0000313" key="4">
    <source>
        <dbReference type="Proteomes" id="UP000078459"/>
    </source>
</evidence>
<dbReference type="InterPro" id="IPR050789">
    <property type="entry name" value="Diverse_Enzym_Activities"/>
</dbReference>
<accession>A0A179DDD7</accession>
<dbReference type="GO" id="GO:0016787">
    <property type="term" value="F:hydrolase activity"/>
    <property type="evidence" value="ECO:0007669"/>
    <property type="project" value="UniProtKB-KW"/>
</dbReference>
<dbReference type="InterPro" id="IPR012338">
    <property type="entry name" value="Beta-lactam/transpept-like"/>
</dbReference>
<dbReference type="PROSITE" id="PS51257">
    <property type="entry name" value="PROKAR_LIPOPROTEIN"/>
    <property type="match status" value="1"/>
</dbReference>
<dbReference type="OrthoDB" id="9773047at2"/>
<evidence type="ECO:0000256" key="1">
    <source>
        <dbReference type="SAM" id="SignalP"/>
    </source>
</evidence>
<dbReference type="STRING" id="1826909.A5893_10230"/>
<dbReference type="SUPFAM" id="SSF56601">
    <property type="entry name" value="beta-lactamase/transpeptidase-like"/>
    <property type="match status" value="1"/>
</dbReference>
<feature type="signal peptide" evidence="1">
    <location>
        <begin position="1"/>
        <end position="21"/>
    </location>
</feature>
<dbReference type="InterPro" id="IPR001466">
    <property type="entry name" value="Beta-lactam-related"/>
</dbReference>
<reference evidence="3 4" key="2">
    <citation type="submission" date="2016-06" db="EMBL/GenBank/DDBJ databases">
        <title>Pedobacter psychrophilus sp. nov., isolated from Antarctic fragmentary rock.</title>
        <authorList>
            <person name="Svec P."/>
        </authorList>
    </citation>
    <scope>NUCLEOTIDE SEQUENCE [LARGE SCALE GENOMIC DNA]</scope>
    <source>
        <strain evidence="3 4">CCM 8644</strain>
    </source>
</reference>
<reference evidence="3 4" key="1">
    <citation type="submission" date="2016-04" db="EMBL/GenBank/DDBJ databases">
        <authorList>
            <person name="Evans L.H."/>
            <person name="Alamgir A."/>
            <person name="Owens N."/>
            <person name="Weber N.D."/>
            <person name="Virtaneva K."/>
            <person name="Barbian K."/>
            <person name="Babar A."/>
            <person name="Rosenke K."/>
        </authorList>
    </citation>
    <scope>NUCLEOTIDE SEQUENCE [LARGE SCALE GENOMIC DNA]</scope>
    <source>
        <strain evidence="3 4">CCM 8644</strain>
    </source>
</reference>
<feature type="chain" id="PRO_5008100365" evidence="1">
    <location>
        <begin position="22"/>
        <end position="364"/>
    </location>
</feature>
<dbReference type="PANTHER" id="PTHR43283">
    <property type="entry name" value="BETA-LACTAMASE-RELATED"/>
    <property type="match status" value="1"/>
</dbReference>
<dbReference type="Proteomes" id="UP000078459">
    <property type="component" value="Unassembled WGS sequence"/>
</dbReference>
<dbReference type="Gene3D" id="3.40.710.10">
    <property type="entry name" value="DD-peptidase/beta-lactamase superfamily"/>
    <property type="match status" value="1"/>
</dbReference>
<keyword evidence="4" id="KW-1185">Reference proteome</keyword>
<evidence type="ECO:0000259" key="2">
    <source>
        <dbReference type="Pfam" id="PF00144"/>
    </source>
</evidence>
<protein>
    <submittedName>
        <fullName evidence="3">Serine hydrolase</fullName>
    </submittedName>
</protein>
<dbReference type="AlphaFoldDB" id="A0A179DDD7"/>
<feature type="domain" description="Beta-lactamase-related" evidence="2">
    <location>
        <begin position="74"/>
        <end position="341"/>
    </location>
</feature>
<dbReference type="RefSeq" id="WP_068822576.1">
    <property type="nucleotide sequence ID" value="NZ_LWHJ01000028.1"/>
</dbReference>
<organism evidence="3 4">
    <name type="scientific">Pedobacter psychrophilus</name>
    <dbReference type="NCBI Taxonomy" id="1826909"/>
    <lineage>
        <taxon>Bacteria</taxon>
        <taxon>Pseudomonadati</taxon>
        <taxon>Bacteroidota</taxon>
        <taxon>Sphingobacteriia</taxon>
        <taxon>Sphingobacteriales</taxon>
        <taxon>Sphingobacteriaceae</taxon>
        <taxon>Pedobacter</taxon>
    </lineage>
</organism>